<evidence type="ECO:0000256" key="4">
    <source>
        <dbReference type="HAMAP-Rule" id="MF_01401"/>
    </source>
</evidence>
<comment type="catalytic activity">
    <reaction evidence="3 4">
        <text>[thioredoxin]-disulfide + L-methionine + H2O = L-methionine (S)-S-oxide + [thioredoxin]-dithiol</text>
        <dbReference type="Rhea" id="RHEA:19993"/>
        <dbReference type="Rhea" id="RHEA-COMP:10698"/>
        <dbReference type="Rhea" id="RHEA-COMP:10700"/>
        <dbReference type="ChEBI" id="CHEBI:15377"/>
        <dbReference type="ChEBI" id="CHEBI:29950"/>
        <dbReference type="ChEBI" id="CHEBI:50058"/>
        <dbReference type="ChEBI" id="CHEBI:57844"/>
        <dbReference type="ChEBI" id="CHEBI:58772"/>
        <dbReference type="EC" id="1.8.4.11"/>
    </reaction>
</comment>
<dbReference type="NCBIfam" id="TIGR00401">
    <property type="entry name" value="msrA"/>
    <property type="match status" value="1"/>
</dbReference>
<dbReference type="STRING" id="1120923.SAMN02746095_03785"/>
<dbReference type="PANTHER" id="PTHR43774:SF1">
    <property type="entry name" value="PEPTIDE METHIONINE SULFOXIDE REDUCTASE MSRA 2"/>
    <property type="match status" value="1"/>
</dbReference>
<dbReference type="RefSeq" id="WP_048879572.1">
    <property type="nucleotide sequence ID" value="NZ_BANC01000081.1"/>
</dbReference>
<evidence type="ECO:0000256" key="1">
    <source>
        <dbReference type="ARBA" id="ARBA00023002"/>
    </source>
</evidence>
<gene>
    <name evidence="4" type="primary">msrA</name>
    <name evidence="7" type="ORF">Aam_083_008</name>
</gene>
<keyword evidence="1 4" id="KW-0560">Oxidoreductase</keyword>
<dbReference type="SUPFAM" id="SSF55068">
    <property type="entry name" value="Peptide methionine sulfoxide reductase"/>
    <property type="match status" value="1"/>
</dbReference>
<name>A0A0D6PII8_9PROT</name>
<feature type="chain" id="PRO_5010168587" description="Peptide methionine sulfoxide reductase MsrA" evidence="5">
    <location>
        <begin position="22"/>
        <end position="224"/>
    </location>
</feature>
<dbReference type="HAMAP" id="MF_01401">
    <property type="entry name" value="MsrA"/>
    <property type="match status" value="1"/>
</dbReference>
<dbReference type="PANTHER" id="PTHR43774">
    <property type="entry name" value="PEPTIDE METHIONINE SULFOXIDE REDUCTASE"/>
    <property type="match status" value="1"/>
</dbReference>
<evidence type="ECO:0000256" key="3">
    <source>
        <dbReference type="ARBA" id="ARBA00048782"/>
    </source>
</evidence>
<evidence type="ECO:0000313" key="7">
    <source>
        <dbReference type="EMBL" id="GAN81181.1"/>
    </source>
</evidence>
<evidence type="ECO:0000313" key="8">
    <source>
        <dbReference type="Proteomes" id="UP000032668"/>
    </source>
</evidence>
<keyword evidence="5" id="KW-0732">Signal</keyword>
<dbReference type="OrthoDB" id="4174719at2"/>
<comment type="function">
    <text evidence="4">Has an important function as a repair enzyme for proteins that have been inactivated by oxidation. Catalyzes the reversible oxidation-reduction of methionine sulfoxide in proteins to methionine.</text>
</comment>
<evidence type="ECO:0000256" key="5">
    <source>
        <dbReference type="SAM" id="SignalP"/>
    </source>
</evidence>
<comment type="similarity">
    <text evidence="4">Belongs to the MsrA Met sulfoxide reductase family.</text>
</comment>
<feature type="signal peptide" evidence="5">
    <location>
        <begin position="1"/>
        <end position="21"/>
    </location>
</feature>
<keyword evidence="8" id="KW-1185">Reference proteome</keyword>
<evidence type="ECO:0000256" key="2">
    <source>
        <dbReference type="ARBA" id="ARBA00047806"/>
    </source>
</evidence>
<comment type="caution">
    <text evidence="7">The sequence shown here is derived from an EMBL/GenBank/DDBJ whole genome shotgun (WGS) entry which is preliminary data.</text>
</comment>
<accession>A0A0D6PII8</accession>
<sequence>MRGSFLLFPLLAMALGGMAQASPVVPPPAYNPAVEAPHETAILSGGCFWGVQGVFEHVKGVEQALSGYIGGTAATAHYEMVSTGTTGQAESVKVTFDPRLVSFGQILQIYFAVTANPTELNYQGPDHGTQYRGEIWFETPRQKEIATRYIAQLTAAHVFRAPIVTQVAPAMAFYPAETYHQDFLVRHPDNPYIVYNDLPKIQALHVQFPALYRADPVTVLKGSS</sequence>
<dbReference type="AlphaFoldDB" id="A0A0D6PII8"/>
<reference evidence="7 8" key="1">
    <citation type="submission" date="2012-11" db="EMBL/GenBank/DDBJ databases">
        <title>Whole genome sequence of Acidocella aminolytica 101 = DSM 11237.</title>
        <authorList>
            <person name="Azuma Y."/>
            <person name="Higashiura N."/>
            <person name="Hirakawa H."/>
            <person name="Matsushita K."/>
        </authorList>
    </citation>
    <scope>NUCLEOTIDE SEQUENCE [LARGE SCALE GENOMIC DNA]</scope>
    <source>
        <strain evidence="8">101 / DSM 11237</strain>
    </source>
</reference>
<dbReference type="InterPro" id="IPR036509">
    <property type="entry name" value="Met_Sox_Rdtase_MsrA_sf"/>
</dbReference>
<evidence type="ECO:0000259" key="6">
    <source>
        <dbReference type="Pfam" id="PF01625"/>
    </source>
</evidence>
<feature type="active site" evidence="4">
    <location>
        <position position="47"/>
    </location>
</feature>
<dbReference type="GO" id="GO:0033744">
    <property type="term" value="F:L-methionine:thioredoxin-disulfide S-oxidoreductase activity"/>
    <property type="evidence" value="ECO:0007669"/>
    <property type="project" value="RHEA"/>
</dbReference>
<dbReference type="GO" id="GO:0008113">
    <property type="term" value="F:peptide-methionine (S)-S-oxide reductase activity"/>
    <property type="evidence" value="ECO:0007669"/>
    <property type="project" value="UniProtKB-UniRule"/>
</dbReference>
<comment type="catalytic activity">
    <reaction evidence="2 4">
        <text>L-methionyl-[protein] + [thioredoxin]-disulfide + H2O = L-methionyl-(S)-S-oxide-[protein] + [thioredoxin]-dithiol</text>
        <dbReference type="Rhea" id="RHEA:14217"/>
        <dbReference type="Rhea" id="RHEA-COMP:10698"/>
        <dbReference type="Rhea" id="RHEA-COMP:10700"/>
        <dbReference type="Rhea" id="RHEA-COMP:12313"/>
        <dbReference type="Rhea" id="RHEA-COMP:12315"/>
        <dbReference type="ChEBI" id="CHEBI:15377"/>
        <dbReference type="ChEBI" id="CHEBI:16044"/>
        <dbReference type="ChEBI" id="CHEBI:29950"/>
        <dbReference type="ChEBI" id="CHEBI:44120"/>
        <dbReference type="ChEBI" id="CHEBI:50058"/>
        <dbReference type="EC" id="1.8.4.11"/>
    </reaction>
</comment>
<dbReference type="Pfam" id="PF01625">
    <property type="entry name" value="PMSR"/>
    <property type="match status" value="1"/>
</dbReference>
<dbReference type="InterPro" id="IPR002569">
    <property type="entry name" value="Met_Sox_Rdtase_MsrA_dom"/>
</dbReference>
<dbReference type="Gene3D" id="3.30.1060.10">
    <property type="entry name" value="Peptide methionine sulphoxide reductase MsrA"/>
    <property type="match status" value="1"/>
</dbReference>
<dbReference type="EC" id="1.8.4.11" evidence="4"/>
<dbReference type="Proteomes" id="UP000032668">
    <property type="component" value="Unassembled WGS sequence"/>
</dbReference>
<proteinExistence type="inferred from homology"/>
<dbReference type="EMBL" id="BANC01000081">
    <property type="protein sequence ID" value="GAN81181.1"/>
    <property type="molecule type" value="Genomic_DNA"/>
</dbReference>
<organism evidence="7 8">
    <name type="scientific">Acidocella aminolytica 101 = DSM 11237</name>
    <dbReference type="NCBI Taxonomy" id="1120923"/>
    <lineage>
        <taxon>Bacteria</taxon>
        <taxon>Pseudomonadati</taxon>
        <taxon>Pseudomonadota</taxon>
        <taxon>Alphaproteobacteria</taxon>
        <taxon>Acetobacterales</taxon>
        <taxon>Acidocellaceae</taxon>
        <taxon>Acidocella</taxon>
    </lineage>
</organism>
<feature type="domain" description="Peptide methionine sulphoxide reductase MsrA" evidence="6">
    <location>
        <begin position="40"/>
        <end position="192"/>
    </location>
</feature>
<protein>
    <recommendedName>
        <fullName evidence="4">Peptide methionine sulfoxide reductase MsrA</fullName>
        <shortName evidence="4">Protein-methionine-S-oxide reductase</shortName>
        <ecNumber evidence="4">1.8.4.11</ecNumber>
    </recommendedName>
    <alternativeName>
        <fullName evidence="4">Peptide-methionine (S)-S-oxide reductase</fullName>
        <shortName evidence="4">Peptide Met(O) reductase</shortName>
    </alternativeName>
</protein>